<sequence length="154" mass="17279">MGRRLRAPNKLLRTRTSSAARTGAFAEHYRALVDRLTRASEVTRTALAKDQLRRKKYYNRRVRETTPFGVGDLVWVLKPPRGKDITKLAHQWVGPARIVPDAGYDERLIVHCSFLVSSSCPSSSLGTVAEQILQELAREDADSQDENGDEDAET</sequence>
<keyword evidence="2" id="KW-1185">Reference proteome</keyword>
<dbReference type="RefSeq" id="XP_009535273.1">
    <property type="nucleotide sequence ID" value="XM_009536978.1"/>
</dbReference>
<feature type="non-terminal residue" evidence="1">
    <location>
        <position position="154"/>
    </location>
</feature>
<proteinExistence type="predicted"/>
<gene>
    <name evidence="1" type="ORF">PHYSODRAFT_435623</name>
</gene>
<dbReference type="KEGG" id="psoj:PHYSODRAFT_435623"/>
<dbReference type="EMBL" id="JH159160">
    <property type="protein sequence ID" value="EGZ08640.1"/>
    <property type="molecule type" value="Genomic_DNA"/>
</dbReference>
<evidence type="ECO:0000313" key="1">
    <source>
        <dbReference type="EMBL" id="EGZ08640.1"/>
    </source>
</evidence>
<reference evidence="1 2" key="1">
    <citation type="journal article" date="2006" name="Science">
        <title>Phytophthora genome sequences uncover evolutionary origins and mechanisms of pathogenesis.</title>
        <authorList>
            <person name="Tyler B.M."/>
            <person name="Tripathy S."/>
            <person name="Zhang X."/>
            <person name="Dehal P."/>
            <person name="Jiang R.H."/>
            <person name="Aerts A."/>
            <person name="Arredondo F.D."/>
            <person name="Baxter L."/>
            <person name="Bensasson D."/>
            <person name="Beynon J.L."/>
            <person name="Chapman J."/>
            <person name="Damasceno C.M."/>
            <person name="Dorrance A.E."/>
            <person name="Dou D."/>
            <person name="Dickerman A.W."/>
            <person name="Dubchak I.L."/>
            <person name="Garbelotto M."/>
            <person name="Gijzen M."/>
            <person name="Gordon S.G."/>
            <person name="Govers F."/>
            <person name="Grunwald N.J."/>
            <person name="Huang W."/>
            <person name="Ivors K.L."/>
            <person name="Jones R.W."/>
            <person name="Kamoun S."/>
            <person name="Krampis K."/>
            <person name="Lamour K.H."/>
            <person name="Lee M.K."/>
            <person name="McDonald W.H."/>
            <person name="Medina M."/>
            <person name="Meijer H.J."/>
            <person name="Nordberg E.K."/>
            <person name="Maclean D.J."/>
            <person name="Ospina-Giraldo M.D."/>
            <person name="Morris P.F."/>
            <person name="Phuntumart V."/>
            <person name="Putnam N.H."/>
            <person name="Rash S."/>
            <person name="Rose J.K."/>
            <person name="Sakihama Y."/>
            <person name="Salamov A.A."/>
            <person name="Savidor A."/>
            <person name="Scheuring C.F."/>
            <person name="Smith B.M."/>
            <person name="Sobral B.W."/>
            <person name="Terry A."/>
            <person name="Torto-Alalibo T.A."/>
            <person name="Win J."/>
            <person name="Xu Z."/>
            <person name="Zhang H."/>
            <person name="Grigoriev I.V."/>
            <person name="Rokhsar D.S."/>
            <person name="Boore J.L."/>
        </authorList>
    </citation>
    <scope>NUCLEOTIDE SEQUENCE [LARGE SCALE GENOMIC DNA]</scope>
    <source>
        <strain evidence="1 2">P6497</strain>
    </source>
</reference>
<dbReference type="InParanoid" id="G5A5N5"/>
<dbReference type="AlphaFoldDB" id="G5A5N5"/>
<evidence type="ECO:0000313" key="2">
    <source>
        <dbReference type="Proteomes" id="UP000002640"/>
    </source>
</evidence>
<name>G5A5N5_PHYSP</name>
<protein>
    <submittedName>
        <fullName evidence="1">Uncharacterized protein</fullName>
    </submittedName>
</protein>
<organism evidence="1 2">
    <name type="scientific">Phytophthora sojae (strain P6497)</name>
    <name type="common">Soybean stem and root rot agent</name>
    <name type="synonym">Phytophthora megasperma f. sp. glycines</name>
    <dbReference type="NCBI Taxonomy" id="1094619"/>
    <lineage>
        <taxon>Eukaryota</taxon>
        <taxon>Sar</taxon>
        <taxon>Stramenopiles</taxon>
        <taxon>Oomycota</taxon>
        <taxon>Peronosporomycetes</taxon>
        <taxon>Peronosporales</taxon>
        <taxon>Peronosporaceae</taxon>
        <taxon>Phytophthora</taxon>
    </lineage>
</organism>
<dbReference type="Proteomes" id="UP000002640">
    <property type="component" value="Unassembled WGS sequence"/>
</dbReference>
<dbReference type="GeneID" id="20652491"/>
<accession>G5A5N5</accession>